<name>A0A7J3JMR5_9CREN</name>
<dbReference type="Pfam" id="PF10051">
    <property type="entry name" value="DUF2286"/>
    <property type="match status" value="1"/>
</dbReference>
<dbReference type="EMBL" id="DTBZ01000005">
    <property type="protein sequence ID" value="HGQ17378.1"/>
    <property type="molecule type" value="Genomic_DNA"/>
</dbReference>
<sequence length="139" mass="16306">MKLLIIRAEEGEIKDKQIMEGEINNVLKNVILKTLEVWDPVKSDLIIVRHKQEITIRLPITREQYEMYSQFNLKRKGDSASFEIPVYLISFENQWIDDNIVDSKVFIVSPYIDDYVAEKIVELAKNVTSQEEAEEETEE</sequence>
<dbReference type="InterPro" id="IPR017006">
    <property type="entry name" value="UCP032756"/>
</dbReference>
<dbReference type="AlphaFoldDB" id="A0A7J3JMR5"/>
<gene>
    <name evidence="1" type="ORF">ENU30_00145</name>
</gene>
<reference evidence="1" key="1">
    <citation type="journal article" date="2020" name="mSystems">
        <title>Genome- and Community-Level Interaction Insights into Carbon Utilization and Element Cycling Functions of Hydrothermarchaeota in Hydrothermal Sediment.</title>
        <authorList>
            <person name="Zhou Z."/>
            <person name="Liu Y."/>
            <person name="Xu W."/>
            <person name="Pan J."/>
            <person name="Luo Z.H."/>
            <person name="Li M."/>
        </authorList>
    </citation>
    <scope>NUCLEOTIDE SEQUENCE [LARGE SCALE GENOMIC DNA]</scope>
    <source>
        <strain evidence="1">SpSt-657</strain>
    </source>
</reference>
<proteinExistence type="predicted"/>
<organism evidence="1">
    <name type="scientific">Ignisphaera aggregans</name>
    <dbReference type="NCBI Taxonomy" id="334771"/>
    <lineage>
        <taxon>Archaea</taxon>
        <taxon>Thermoproteota</taxon>
        <taxon>Thermoprotei</taxon>
        <taxon>Desulfurococcales</taxon>
        <taxon>Desulfurococcaceae</taxon>
        <taxon>Ignisphaera</taxon>
    </lineage>
</organism>
<evidence type="ECO:0000313" key="1">
    <source>
        <dbReference type="EMBL" id="HGQ17378.1"/>
    </source>
</evidence>
<protein>
    <submittedName>
        <fullName evidence="1">DUF2286 domain-containing protein</fullName>
    </submittedName>
</protein>
<accession>A0A7J3JMR5</accession>
<comment type="caution">
    <text evidence="1">The sequence shown here is derived from an EMBL/GenBank/DDBJ whole genome shotgun (WGS) entry which is preliminary data.</text>
</comment>